<keyword evidence="4" id="KW-1185">Reference proteome</keyword>
<keyword evidence="2" id="KW-1133">Transmembrane helix</keyword>
<feature type="compositionally biased region" description="Basic and acidic residues" evidence="1">
    <location>
        <begin position="646"/>
        <end position="658"/>
    </location>
</feature>
<feature type="transmembrane region" description="Helical" evidence="2">
    <location>
        <begin position="568"/>
        <end position="592"/>
    </location>
</feature>
<dbReference type="AlphaFoldDB" id="A0AAJ0FXH2"/>
<organism evidence="3 4">
    <name type="scientific">Conoideocrella luteorostrata</name>
    <dbReference type="NCBI Taxonomy" id="1105319"/>
    <lineage>
        <taxon>Eukaryota</taxon>
        <taxon>Fungi</taxon>
        <taxon>Dikarya</taxon>
        <taxon>Ascomycota</taxon>
        <taxon>Pezizomycotina</taxon>
        <taxon>Sordariomycetes</taxon>
        <taxon>Hypocreomycetidae</taxon>
        <taxon>Hypocreales</taxon>
        <taxon>Clavicipitaceae</taxon>
        <taxon>Conoideocrella</taxon>
    </lineage>
</organism>
<reference evidence="3" key="1">
    <citation type="submission" date="2023-06" db="EMBL/GenBank/DDBJ databases">
        <title>Conoideocrella luteorostrata (Hypocreales: Clavicipitaceae), a potential biocontrol fungus for elongate hemlock scale in United States Christmas tree production areas.</title>
        <authorList>
            <person name="Barrett H."/>
            <person name="Lovett B."/>
            <person name="Macias A.M."/>
            <person name="Stajich J.E."/>
            <person name="Kasson M.T."/>
        </authorList>
    </citation>
    <scope>NUCLEOTIDE SEQUENCE</scope>
    <source>
        <strain evidence="3">ARSEF 14590</strain>
    </source>
</reference>
<evidence type="ECO:0000313" key="3">
    <source>
        <dbReference type="EMBL" id="KAK2609213.1"/>
    </source>
</evidence>
<dbReference type="PANTHER" id="PTHR35394">
    <property type="entry name" value="DUF3176 DOMAIN-CONTAINING PROTEIN"/>
    <property type="match status" value="1"/>
</dbReference>
<gene>
    <name evidence="3" type="ORF">QQS21_002295</name>
</gene>
<accession>A0AAJ0FXH2</accession>
<protein>
    <submittedName>
        <fullName evidence="3">Uncharacterized protein</fullName>
    </submittedName>
</protein>
<comment type="caution">
    <text evidence="3">The sequence shown here is derived from an EMBL/GenBank/DDBJ whole genome shotgun (WGS) entry which is preliminary data.</text>
</comment>
<dbReference type="PANTHER" id="PTHR35394:SF5">
    <property type="entry name" value="DUF3176 DOMAIN-CONTAINING PROTEIN"/>
    <property type="match status" value="1"/>
</dbReference>
<evidence type="ECO:0000256" key="2">
    <source>
        <dbReference type="SAM" id="Phobius"/>
    </source>
</evidence>
<sequence length="665" mass="74405">MSSVAQLRRPSSFKVLPWAAEFWELGISLSSLIVMLVLLAVYNGQEAFHWHGVTLNAVVALLSVTVKASFTSAVAAAIGEWKWILFLGEEPRLLMDFDRIDLASRGPWGSLAVFFTMANANVLKLGALTTLLALALDPFSQQTIQLRPDVVYLDSPLALNARSEKYYRGNISWHQYNDAKGLLYESVTAVPETSMQAAISMALLNPSTFMNQWAGIQCPAANCTWPAFDSLGVCQKCRDLTSHLVKSDYEPQVPNLSSSSWGLPNGIQLSNWNSCPFNLSVNDCAVTWNEELKTKSYPSAQSYFMGFGTGNPNWTFTMGQLDTLIWSITAVHVDYRKVKDDNSSFIWPDVPVIAKECALYYCVKQISSAVVNGKVTENQIELTDAVRDFESWKPVSQNSSGNQPNQTATSLEFYRDVRRKYDLSLYFPGNHTKPVYNVSDNAVFSLSSYFQSSYAFGYDAHNESYYNDNYRANWNCAVFSKGHRWPPRFGALWGDSRHDLEESFSIIAQTMTNEMRRVSSINASEGYMELDQQSSGYQYPVFLIPPGGRSTAVVNGSRGFPVIRYHVVWGWLSYHVVFFASGVFFFLATLYYSASTTGCMSWKNSSLAVVSLAHKFGKVLDAEDTVWKLEKKAKLKMSTLTEKLPDTEGHGLAGRETEDSPYVVD</sequence>
<keyword evidence="2" id="KW-0472">Membrane</keyword>
<evidence type="ECO:0000256" key="1">
    <source>
        <dbReference type="SAM" id="MobiDB-lite"/>
    </source>
</evidence>
<dbReference type="Pfam" id="PF11374">
    <property type="entry name" value="DUF3176"/>
    <property type="match status" value="1"/>
</dbReference>
<keyword evidence="2" id="KW-0812">Transmembrane</keyword>
<feature type="region of interest" description="Disordered" evidence="1">
    <location>
        <begin position="646"/>
        <end position="665"/>
    </location>
</feature>
<feature type="transmembrane region" description="Helical" evidence="2">
    <location>
        <begin position="22"/>
        <end position="42"/>
    </location>
</feature>
<evidence type="ECO:0000313" key="4">
    <source>
        <dbReference type="Proteomes" id="UP001251528"/>
    </source>
</evidence>
<dbReference type="EMBL" id="JASWJB010000026">
    <property type="protein sequence ID" value="KAK2609213.1"/>
    <property type="molecule type" value="Genomic_DNA"/>
</dbReference>
<proteinExistence type="predicted"/>
<feature type="transmembrane region" description="Helical" evidence="2">
    <location>
        <begin position="54"/>
        <end position="78"/>
    </location>
</feature>
<name>A0AAJ0FXH2_9HYPO</name>
<dbReference type="Proteomes" id="UP001251528">
    <property type="component" value="Unassembled WGS sequence"/>
</dbReference>
<dbReference type="InterPro" id="IPR021514">
    <property type="entry name" value="DUF3176"/>
</dbReference>